<evidence type="ECO:0000313" key="1">
    <source>
        <dbReference type="EMBL" id="MDR5893957.1"/>
    </source>
</evidence>
<gene>
    <name evidence="1" type="ORF">QC820_14175</name>
</gene>
<name>A0ABU1GQY1_9GAMM</name>
<sequence length="178" mass="19544">MSADSTEMMAVLRARLLDHPLWEFALALYARPGVETACLRLQDEAGVDVCELLWRCWLLRHGARPSRALEAALPAALAWQQEVTAPLRALRRRLKAEAATAGGVAELRETLKHAELQAERETLSRLERLATSEGFPLCTTDGSDAEKVLASRLTSQKKPDLSTLATLIAQLDPPPGPR</sequence>
<dbReference type="EMBL" id="JARWAL010000013">
    <property type="protein sequence ID" value="MDR5893957.1"/>
    <property type="molecule type" value="Genomic_DNA"/>
</dbReference>
<organism evidence="1 2">
    <name type="scientific">Halomonas mongoliensis</name>
    <dbReference type="NCBI Taxonomy" id="321265"/>
    <lineage>
        <taxon>Bacteria</taxon>
        <taxon>Pseudomonadati</taxon>
        <taxon>Pseudomonadota</taxon>
        <taxon>Gammaproteobacteria</taxon>
        <taxon>Oceanospirillales</taxon>
        <taxon>Halomonadaceae</taxon>
        <taxon>Halomonas</taxon>
    </lineage>
</organism>
<evidence type="ECO:0000313" key="2">
    <source>
        <dbReference type="Proteomes" id="UP001252270"/>
    </source>
</evidence>
<dbReference type="InterPro" id="IPR012659">
    <property type="entry name" value="CHP02444"/>
</dbReference>
<accession>A0ABU1GQY1</accession>
<protein>
    <submittedName>
        <fullName evidence="1">TIGR02444 family protein</fullName>
    </submittedName>
</protein>
<dbReference type="Pfam" id="PF09523">
    <property type="entry name" value="DUF2390"/>
    <property type="match status" value="1"/>
</dbReference>
<dbReference type="NCBIfam" id="TIGR02444">
    <property type="entry name" value="TIGR02444 family protein"/>
    <property type="match status" value="1"/>
</dbReference>
<reference evidence="1 2" key="1">
    <citation type="submission" date="2023-04" db="EMBL/GenBank/DDBJ databases">
        <title>A long-awaited taxogenomic arrangement of the family Halomonadaceae.</title>
        <authorList>
            <person name="De La Haba R."/>
            <person name="Chuvochina M."/>
            <person name="Wittouck S."/>
            <person name="Arahal D.R."/>
            <person name="Sanchez-Porro C."/>
            <person name="Hugenholtz P."/>
            <person name="Ventosa A."/>
        </authorList>
    </citation>
    <scope>NUCLEOTIDE SEQUENCE [LARGE SCALE GENOMIC DNA]</scope>
    <source>
        <strain evidence="1 2">DSM 17332</strain>
    </source>
</reference>
<dbReference type="Proteomes" id="UP001252270">
    <property type="component" value="Unassembled WGS sequence"/>
</dbReference>
<comment type="caution">
    <text evidence="1">The sequence shown here is derived from an EMBL/GenBank/DDBJ whole genome shotgun (WGS) entry which is preliminary data.</text>
</comment>
<keyword evidence="2" id="KW-1185">Reference proteome</keyword>
<proteinExistence type="predicted"/>
<dbReference type="RefSeq" id="WP_309637397.1">
    <property type="nucleotide sequence ID" value="NZ_JARWAL010000013.1"/>
</dbReference>